<dbReference type="AlphaFoldDB" id="A0A6P5WEH2"/>
<reference evidence="2" key="1">
    <citation type="submission" date="2025-08" db="UniProtKB">
        <authorList>
            <consortium name="RefSeq"/>
        </authorList>
    </citation>
    <scope>IDENTIFICATION</scope>
    <source>
        <tissue evidence="2">Fruit stalk</tissue>
    </source>
</reference>
<keyword evidence="1" id="KW-1185">Reference proteome</keyword>
<gene>
    <name evidence="2" type="primary">LOC111274036</name>
</gene>
<evidence type="ECO:0000313" key="2">
    <source>
        <dbReference type="RefSeq" id="XP_022714425.1"/>
    </source>
</evidence>
<name>A0A6P5WEH2_DURZI</name>
<dbReference type="Pfam" id="PF12796">
    <property type="entry name" value="Ank_2"/>
    <property type="match status" value="1"/>
</dbReference>
<dbReference type="InterPro" id="IPR036770">
    <property type="entry name" value="Ankyrin_rpt-contain_sf"/>
</dbReference>
<organism evidence="1 2">
    <name type="scientific">Durio zibethinus</name>
    <name type="common">Durian</name>
    <dbReference type="NCBI Taxonomy" id="66656"/>
    <lineage>
        <taxon>Eukaryota</taxon>
        <taxon>Viridiplantae</taxon>
        <taxon>Streptophyta</taxon>
        <taxon>Embryophyta</taxon>
        <taxon>Tracheophyta</taxon>
        <taxon>Spermatophyta</taxon>
        <taxon>Magnoliopsida</taxon>
        <taxon>eudicotyledons</taxon>
        <taxon>Gunneridae</taxon>
        <taxon>Pentapetalae</taxon>
        <taxon>rosids</taxon>
        <taxon>malvids</taxon>
        <taxon>Malvales</taxon>
        <taxon>Malvaceae</taxon>
        <taxon>Helicteroideae</taxon>
        <taxon>Durio</taxon>
    </lineage>
</organism>
<dbReference type="OrthoDB" id="1923662at2759"/>
<dbReference type="GeneID" id="111274036"/>
<dbReference type="PANTHER" id="PTHR24177">
    <property type="entry name" value="CASKIN"/>
    <property type="match status" value="1"/>
</dbReference>
<protein>
    <submittedName>
        <fullName evidence="2">Uncharacterized protein LOC111274036</fullName>
    </submittedName>
</protein>
<accession>A0A6P5WEH2</accession>
<dbReference type="SUPFAM" id="SSF48403">
    <property type="entry name" value="Ankyrin repeat"/>
    <property type="match status" value="1"/>
</dbReference>
<sequence>METDATSAKRSRLPDSPLLIAARTGILEIVEEILEVYPQALEHINQNGQNILHFAIMHRQHKIFDLVTKKPSDRLLLGIDNDGCTILHCTAEMRYFTDGTSTTAALNCKRS</sequence>
<dbReference type="PANTHER" id="PTHR24177:SF215">
    <property type="entry name" value="PGG DOMAIN-CONTAINING PROTEIN"/>
    <property type="match status" value="1"/>
</dbReference>
<dbReference type="Proteomes" id="UP000515121">
    <property type="component" value="Unplaced"/>
</dbReference>
<dbReference type="Gene3D" id="1.25.40.20">
    <property type="entry name" value="Ankyrin repeat-containing domain"/>
    <property type="match status" value="1"/>
</dbReference>
<evidence type="ECO:0000313" key="1">
    <source>
        <dbReference type="Proteomes" id="UP000515121"/>
    </source>
</evidence>
<dbReference type="GO" id="GO:0016020">
    <property type="term" value="C:membrane"/>
    <property type="evidence" value="ECO:0007669"/>
    <property type="project" value="TreeGrafter"/>
</dbReference>
<dbReference type="RefSeq" id="XP_022714425.1">
    <property type="nucleotide sequence ID" value="XM_022858690.1"/>
</dbReference>
<proteinExistence type="predicted"/>
<dbReference type="InterPro" id="IPR002110">
    <property type="entry name" value="Ankyrin_rpt"/>
</dbReference>
<dbReference type="KEGG" id="dzi:111274036"/>